<evidence type="ECO:0000256" key="2">
    <source>
        <dbReference type="ARBA" id="ARBA00022692"/>
    </source>
</evidence>
<accession>A0ABD1L6X8</accession>
<keyword evidence="2" id="KW-0812">Transmembrane</keyword>
<dbReference type="PANTHER" id="PTHR12883:SF0">
    <property type="entry name" value="PAT COMPLEX SUBUNIT CCDC47"/>
    <property type="match status" value="1"/>
</dbReference>
<comment type="caution">
    <text evidence="5">The sequence shown here is derived from an EMBL/GenBank/DDBJ whole genome shotgun (WGS) entry which is preliminary data.</text>
</comment>
<proteinExistence type="predicted"/>
<dbReference type="AlphaFoldDB" id="A0ABD1L6X8"/>
<sequence length="241" mass="27117">MSPPFSYLFASCLLQFLSSPLPFFFPFFPVSLLLSPSSLSPFPVASPHLPLPPPPFFFSLFPFPFLFPLYLPRLPPPPPSSFFSFPFSLSLSRFSSASPSFLLSPPFPLFPIAPPAPPAIAITPCSFTVEILYESFLVMFAVKYFTGKCEKENIALSWMAQFVAKESIFRNNFSLLGISDDEDDSPLLPKEGKTTFKFYASERSDEISFEVYMNDDTMDHVVFALAKKKVVKAMHKDVRDL</sequence>
<evidence type="ECO:0000313" key="5">
    <source>
        <dbReference type="EMBL" id="KAL2318770.1"/>
    </source>
</evidence>
<keyword evidence="4" id="KW-0472">Membrane</keyword>
<dbReference type="Proteomes" id="UP001603857">
    <property type="component" value="Unassembled WGS sequence"/>
</dbReference>
<dbReference type="Pfam" id="PF07946">
    <property type="entry name" value="CCDC47"/>
    <property type="match status" value="1"/>
</dbReference>
<comment type="subcellular location">
    <subcellularLocation>
        <location evidence="1">Membrane</location>
        <topology evidence="1">Single-pass membrane protein</topology>
    </subcellularLocation>
</comment>
<evidence type="ECO:0000313" key="6">
    <source>
        <dbReference type="Proteomes" id="UP001603857"/>
    </source>
</evidence>
<evidence type="ECO:0000256" key="4">
    <source>
        <dbReference type="ARBA" id="ARBA00023136"/>
    </source>
</evidence>
<gene>
    <name evidence="5" type="ORF">Fmac_032646</name>
</gene>
<keyword evidence="3" id="KW-1133">Transmembrane helix</keyword>
<dbReference type="PANTHER" id="PTHR12883">
    <property type="entry name" value="ADIPOCYTE-SPECIFIC PROTEIN 4-RELATED"/>
    <property type="match status" value="1"/>
</dbReference>
<reference evidence="5 6" key="1">
    <citation type="submission" date="2024-08" db="EMBL/GenBank/DDBJ databases">
        <title>Insights into the chromosomal genome structure of Flemingia macrophylla.</title>
        <authorList>
            <person name="Ding Y."/>
            <person name="Zhao Y."/>
            <person name="Bi W."/>
            <person name="Wu M."/>
            <person name="Zhao G."/>
            <person name="Gong Y."/>
            <person name="Li W."/>
            <person name="Zhang P."/>
        </authorList>
    </citation>
    <scope>NUCLEOTIDE SEQUENCE [LARGE SCALE GENOMIC DNA]</scope>
    <source>
        <strain evidence="5">DYQJB</strain>
        <tissue evidence="5">Leaf</tissue>
    </source>
</reference>
<evidence type="ECO:0000256" key="1">
    <source>
        <dbReference type="ARBA" id="ARBA00004167"/>
    </source>
</evidence>
<evidence type="ECO:0000256" key="3">
    <source>
        <dbReference type="ARBA" id="ARBA00022989"/>
    </source>
</evidence>
<dbReference type="GO" id="GO:0016020">
    <property type="term" value="C:membrane"/>
    <property type="evidence" value="ECO:0007669"/>
    <property type="project" value="UniProtKB-SubCell"/>
</dbReference>
<protein>
    <submittedName>
        <fullName evidence="5">Uncharacterized protein</fullName>
    </submittedName>
</protein>
<dbReference type="InterPro" id="IPR012879">
    <property type="entry name" value="CCDC47"/>
</dbReference>
<dbReference type="EMBL" id="JBGMDY010000011">
    <property type="protein sequence ID" value="KAL2318770.1"/>
    <property type="molecule type" value="Genomic_DNA"/>
</dbReference>
<keyword evidence="6" id="KW-1185">Reference proteome</keyword>
<organism evidence="5 6">
    <name type="scientific">Flemingia macrophylla</name>
    <dbReference type="NCBI Taxonomy" id="520843"/>
    <lineage>
        <taxon>Eukaryota</taxon>
        <taxon>Viridiplantae</taxon>
        <taxon>Streptophyta</taxon>
        <taxon>Embryophyta</taxon>
        <taxon>Tracheophyta</taxon>
        <taxon>Spermatophyta</taxon>
        <taxon>Magnoliopsida</taxon>
        <taxon>eudicotyledons</taxon>
        <taxon>Gunneridae</taxon>
        <taxon>Pentapetalae</taxon>
        <taxon>rosids</taxon>
        <taxon>fabids</taxon>
        <taxon>Fabales</taxon>
        <taxon>Fabaceae</taxon>
        <taxon>Papilionoideae</taxon>
        <taxon>50 kb inversion clade</taxon>
        <taxon>NPAAA clade</taxon>
        <taxon>indigoferoid/millettioid clade</taxon>
        <taxon>Phaseoleae</taxon>
        <taxon>Flemingia</taxon>
    </lineage>
</organism>
<name>A0ABD1L6X8_9FABA</name>